<proteinExistence type="predicted"/>
<name>A0A0A9G202_ARUDO</name>
<dbReference type="EMBL" id="GBRH01180377">
    <property type="protein sequence ID" value="JAE17519.1"/>
    <property type="molecule type" value="Transcribed_RNA"/>
</dbReference>
<reference evidence="1" key="1">
    <citation type="submission" date="2014-09" db="EMBL/GenBank/DDBJ databases">
        <authorList>
            <person name="Magalhaes I.L.F."/>
            <person name="Oliveira U."/>
            <person name="Santos F.R."/>
            <person name="Vidigal T.H.D.A."/>
            <person name="Brescovit A.D."/>
            <person name="Santos A.J."/>
        </authorList>
    </citation>
    <scope>NUCLEOTIDE SEQUENCE</scope>
    <source>
        <tissue evidence="1">Shoot tissue taken approximately 20 cm above the soil surface</tissue>
    </source>
</reference>
<accession>A0A0A9G202</accession>
<dbReference type="AlphaFoldDB" id="A0A0A9G202"/>
<sequence length="43" mass="4856">MLILLKKVLQGHLRMLPRRRCWFLGLAGLGHLSSEILTAPGMK</sequence>
<organism evidence="1">
    <name type="scientific">Arundo donax</name>
    <name type="common">Giant reed</name>
    <name type="synonym">Donax arundinaceus</name>
    <dbReference type="NCBI Taxonomy" id="35708"/>
    <lineage>
        <taxon>Eukaryota</taxon>
        <taxon>Viridiplantae</taxon>
        <taxon>Streptophyta</taxon>
        <taxon>Embryophyta</taxon>
        <taxon>Tracheophyta</taxon>
        <taxon>Spermatophyta</taxon>
        <taxon>Magnoliopsida</taxon>
        <taxon>Liliopsida</taxon>
        <taxon>Poales</taxon>
        <taxon>Poaceae</taxon>
        <taxon>PACMAD clade</taxon>
        <taxon>Arundinoideae</taxon>
        <taxon>Arundineae</taxon>
        <taxon>Arundo</taxon>
    </lineage>
</organism>
<protein>
    <submittedName>
        <fullName evidence="1">Pco125920</fullName>
    </submittedName>
</protein>
<reference evidence="1" key="2">
    <citation type="journal article" date="2015" name="Data Brief">
        <title>Shoot transcriptome of the giant reed, Arundo donax.</title>
        <authorList>
            <person name="Barrero R.A."/>
            <person name="Guerrero F.D."/>
            <person name="Moolhuijzen P."/>
            <person name="Goolsby J.A."/>
            <person name="Tidwell J."/>
            <person name="Bellgard S.E."/>
            <person name="Bellgard M.I."/>
        </authorList>
    </citation>
    <scope>NUCLEOTIDE SEQUENCE</scope>
    <source>
        <tissue evidence="1">Shoot tissue taken approximately 20 cm above the soil surface</tissue>
    </source>
</reference>
<evidence type="ECO:0000313" key="1">
    <source>
        <dbReference type="EMBL" id="JAE17519.1"/>
    </source>
</evidence>